<proteinExistence type="predicted"/>
<reference evidence="1 2" key="1">
    <citation type="submission" date="2016-03" db="EMBL/GenBank/DDBJ databases">
        <title>Niastella vici sp. nov., isolated from farmland soil.</title>
        <authorList>
            <person name="Chen L."/>
            <person name="Wang D."/>
            <person name="Yang S."/>
            <person name="Wang G."/>
        </authorList>
    </citation>
    <scope>NUCLEOTIDE SEQUENCE [LARGE SCALE GENOMIC DNA]</scope>
    <source>
        <strain evidence="1 2">DJ57</strain>
    </source>
</reference>
<dbReference type="RefSeq" id="WP_081146582.1">
    <property type="nucleotide sequence ID" value="NZ_LVYD01000041.1"/>
</dbReference>
<comment type="caution">
    <text evidence="1">The sequence shown here is derived from an EMBL/GenBank/DDBJ whole genome shotgun (WGS) entry which is preliminary data.</text>
</comment>
<name>A0A1V9G2A0_9BACT</name>
<evidence type="ECO:0000313" key="2">
    <source>
        <dbReference type="Proteomes" id="UP000192796"/>
    </source>
</evidence>
<dbReference type="Proteomes" id="UP000192796">
    <property type="component" value="Unassembled WGS sequence"/>
</dbReference>
<dbReference type="AlphaFoldDB" id="A0A1V9G2A0"/>
<organism evidence="1 2">
    <name type="scientific">Niastella vici</name>
    <dbReference type="NCBI Taxonomy" id="1703345"/>
    <lineage>
        <taxon>Bacteria</taxon>
        <taxon>Pseudomonadati</taxon>
        <taxon>Bacteroidota</taxon>
        <taxon>Chitinophagia</taxon>
        <taxon>Chitinophagales</taxon>
        <taxon>Chitinophagaceae</taxon>
        <taxon>Niastella</taxon>
    </lineage>
</organism>
<evidence type="ECO:0000313" key="1">
    <source>
        <dbReference type="EMBL" id="OQP64769.1"/>
    </source>
</evidence>
<protein>
    <submittedName>
        <fullName evidence="1">Uncharacterized protein</fullName>
    </submittedName>
</protein>
<accession>A0A1V9G2A0</accession>
<gene>
    <name evidence="1" type="ORF">A3860_18600</name>
</gene>
<sequence length="90" mass="10652">MTFQIKIEYHKRPIRLTVEQLYIDERMERYKITARNGDIVMESNRPILRAKGLKHRMPAWKQIDGKDLSTHTIELIAQAIQNHVEAKPTK</sequence>
<dbReference type="OrthoDB" id="679253at2"/>
<dbReference type="EMBL" id="LVYD01000041">
    <property type="protein sequence ID" value="OQP64769.1"/>
    <property type="molecule type" value="Genomic_DNA"/>
</dbReference>
<keyword evidence="2" id="KW-1185">Reference proteome</keyword>